<reference evidence="2" key="2">
    <citation type="submission" date="2023-05" db="EMBL/GenBank/DDBJ databases">
        <authorList>
            <consortium name="Lawrence Berkeley National Laboratory"/>
            <person name="Steindorff A."/>
            <person name="Hensen N."/>
            <person name="Bonometti L."/>
            <person name="Westerberg I."/>
            <person name="Brannstrom I.O."/>
            <person name="Guillou S."/>
            <person name="Cros-Aarteil S."/>
            <person name="Calhoun S."/>
            <person name="Haridas S."/>
            <person name="Kuo A."/>
            <person name="Mondo S."/>
            <person name="Pangilinan J."/>
            <person name="Riley R."/>
            <person name="Labutti K."/>
            <person name="Andreopoulos B."/>
            <person name="Lipzen A."/>
            <person name="Chen C."/>
            <person name="Yanf M."/>
            <person name="Daum C."/>
            <person name="Ng V."/>
            <person name="Clum A."/>
            <person name="Ohm R."/>
            <person name="Martin F."/>
            <person name="Silar P."/>
            <person name="Natvig D."/>
            <person name="Lalanne C."/>
            <person name="Gautier V."/>
            <person name="Ament-Velasquez S.L."/>
            <person name="Kruys A."/>
            <person name="Hutchinson M.I."/>
            <person name="Powell A.J."/>
            <person name="Barry K."/>
            <person name="Miller A.N."/>
            <person name="Grigoriev I.V."/>
            <person name="Debuchy R."/>
            <person name="Gladieux P."/>
            <person name="Thoren M.H."/>
            <person name="Johannesson H."/>
        </authorList>
    </citation>
    <scope>NUCLEOTIDE SEQUENCE</scope>
    <source>
        <strain evidence="2">CBS 990.96</strain>
    </source>
</reference>
<keyword evidence="3" id="KW-1185">Reference proteome</keyword>
<evidence type="ECO:0000256" key="1">
    <source>
        <dbReference type="SAM" id="MobiDB-lite"/>
    </source>
</evidence>
<name>A0AAN7BRQ8_9PEZI</name>
<dbReference type="EMBL" id="MU865320">
    <property type="protein sequence ID" value="KAK4228295.1"/>
    <property type="molecule type" value="Genomic_DNA"/>
</dbReference>
<comment type="caution">
    <text evidence="2">The sequence shown here is derived from an EMBL/GenBank/DDBJ whole genome shotgun (WGS) entry which is preliminary data.</text>
</comment>
<reference evidence="2" key="1">
    <citation type="journal article" date="2023" name="Mol. Phylogenet. Evol.">
        <title>Genome-scale phylogeny and comparative genomics of the fungal order Sordariales.</title>
        <authorList>
            <person name="Hensen N."/>
            <person name="Bonometti L."/>
            <person name="Westerberg I."/>
            <person name="Brannstrom I.O."/>
            <person name="Guillou S."/>
            <person name="Cros-Aarteil S."/>
            <person name="Calhoun S."/>
            <person name="Haridas S."/>
            <person name="Kuo A."/>
            <person name="Mondo S."/>
            <person name="Pangilinan J."/>
            <person name="Riley R."/>
            <person name="LaButti K."/>
            <person name="Andreopoulos B."/>
            <person name="Lipzen A."/>
            <person name="Chen C."/>
            <person name="Yan M."/>
            <person name="Daum C."/>
            <person name="Ng V."/>
            <person name="Clum A."/>
            <person name="Steindorff A."/>
            <person name="Ohm R.A."/>
            <person name="Martin F."/>
            <person name="Silar P."/>
            <person name="Natvig D.O."/>
            <person name="Lalanne C."/>
            <person name="Gautier V."/>
            <person name="Ament-Velasquez S.L."/>
            <person name="Kruys A."/>
            <person name="Hutchinson M.I."/>
            <person name="Powell A.J."/>
            <person name="Barry K."/>
            <person name="Miller A.N."/>
            <person name="Grigoriev I.V."/>
            <person name="Debuchy R."/>
            <person name="Gladieux P."/>
            <person name="Hiltunen Thoren M."/>
            <person name="Johannesson H."/>
        </authorList>
    </citation>
    <scope>NUCLEOTIDE SEQUENCE</scope>
    <source>
        <strain evidence="2">CBS 990.96</strain>
    </source>
</reference>
<feature type="compositionally biased region" description="Basic and acidic residues" evidence="1">
    <location>
        <begin position="128"/>
        <end position="139"/>
    </location>
</feature>
<protein>
    <submittedName>
        <fullName evidence="2">Uncharacterized protein</fullName>
    </submittedName>
</protein>
<proteinExistence type="predicted"/>
<evidence type="ECO:0000313" key="3">
    <source>
        <dbReference type="Proteomes" id="UP001301958"/>
    </source>
</evidence>
<feature type="region of interest" description="Disordered" evidence="1">
    <location>
        <begin position="115"/>
        <end position="142"/>
    </location>
</feature>
<gene>
    <name evidence="2" type="ORF">QBC38DRAFT_158456</name>
</gene>
<evidence type="ECO:0000313" key="2">
    <source>
        <dbReference type="EMBL" id="KAK4228295.1"/>
    </source>
</evidence>
<accession>A0AAN7BRQ8</accession>
<dbReference type="AlphaFoldDB" id="A0AAN7BRQ8"/>
<sequence length="253" mass="28948">MDFQELCAVTTRCQGSNIFLFRFLELRNRKVVWCHIGVSGSEWHPQKHPSRRRPRFHNSADPAIQIFTNILDLPKCQETCTVANVRFTRTSVGGHPMSVLIPHVLVPHDQLAQLSPIDDPLPRPPAARSKDRRSMHDDCSSDCSKQRQINHIITNKTIRREEKKIWPRESVPVQLDPAPDYDSFFSLPSELVLLYPSFFSIWQSLARTQRRNGKRRKQSTAYISVPAYTQASGMMMPAAEEALQIPRSANCSD</sequence>
<organism evidence="2 3">
    <name type="scientific">Podospora fimiseda</name>
    <dbReference type="NCBI Taxonomy" id="252190"/>
    <lineage>
        <taxon>Eukaryota</taxon>
        <taxon>Fungi</taxon>
        <taxon>Dikarya</taxon>
        <taxon>Ascomycota</taxon>
        <taxon>Pezizomycotina</taxon>
        <taxon>Sordariomycetes</taxon>
        <taxon>Sordariomycetidae</taxon>
        <taxon>Sordariales</taxon>
        <taxon>Podosporaceae</taxon>
        <taxon>Podospora</taxon>
    </lineage>
</organism>
<dbReference type="Proteomes" id="UP001301958">
    <property type="component" value="Unassembled WGS sequence"/>
</dbReference>